<sequence length="325" mass="36689">MSSSYWLRQYEYLYFDQDQFYPELSEHWDVYRQVENRVVRNGGIVPVLFAPEDPRLESQPWTATPGPTVVSAIQNQVAAVPCPHFGDTATGHHRGTVDGNLLRIYPSGGTYRSITPPASPSPTFGQTTVDLPECRVVYDYDHKPDDCNQPLEKKTKQSQEDNLTNLKKPSLDFSDPATIDKTPDPVDESLLRVNVSDSGKNTTSSSPTTSSTTAPPKKAVSLLTTSGKPDVDKPECRRVMQDYEFNLDDYLHKPTKNKQPHEKPEDEDDAVYTNLDSMDFEAMETFNDLQTVIDELTVSQDEKERDLDLLIKIEQHFIASENAKK</sequence>
<feature type="compositionally biased region" description="Basic and acidic residues" evidence="1">
    <location>
        <begin position="143"/>
        <end position="159"/>
    </location>
</feature>
<keyword evidence="3" id="KW-1185">Reference proteome</keyword>
<protein>
    <submittedName>
        <fullName evidence="2">Uncharacterized protein</fullName>
    </submittedName>
</protein>
<evidence type="ECO:0000256" key="1">
    <source>
        <dbReference type="SAM" id="MobiDB-lite"/>
    </source>
</evidence>
<dbReference type="AlphaFoldDB" id="A0A8J2P281"/>
<comment type="caution">
    <text evidence="2">The sequence shown here is derived from an EMBL/GenBank/DDBJ whole genome shotgun (WGS) entry which is preliminary data.</text>
</comment>
<accession>A0A8J2P281</accession>
<evidence type="ECO:0000313" key="2">
    <source>
        <dbReference type="EMBL" id="CAG7722851.1"/>
    </source>
</evidence>
<name>A0A8J2P281_9HEXA</name>
<dbReference type="Proteomes" id="UP000708208">
    <property type="component" value="Unassembled WGS sequence"/>
</dbReference>
<feature type="region of interest" description="Disordered" evidence="1">
    <location>
        <begin position="143"/>
        <end position="233"/>
    </location>
</feature>
<evidence type="ECO:0000313" key="3">
    <source>
        <dbReference type="Proteomes" id="UP000708208"/>
    </source>
</evidence>
<feature type="compositionally biased region" description="Low complexity" evidence="1">
    <location>
        <begin position="202"/>
        <end position="216"/>
    </location>
</feature>
<reference evidence="2" key="1">
    <citation type="submission" date="2021-06" db="EMBL/GenBank/DDBJ databases">
        <authorList>
            <person name="Hodson N. C."/>
            <person name="Mongue J. A."/>
            <person name="Jaron S. K."/>
        </authorList>
    </citation>
    <scope>NUCLEOTIDE SEQUENCE</scope>
</reference>
<gene>
    <name evidence="2" type="ORF">AFUS01_LOCUS11961</name>
</gene>
<dbReference type="EMBL" id="CAJVCH010092927">
    <property type="protein sequence ID" value="CAG7722851.1"/>
    <property type="molecule type" value="Genomic_DNA"/>
</dbReference>
<proteinExistence type="predicted"/>
<organism evidence="2 3">
    <name type="scientific">Allacma fusca</name>
    <dbReference type="NCBI Taxonomy" id="39272"/>
    <lineage>
        <taxon>Eukaryota</taxon>
        <taxon>Metazoa</taxon>
        <taxon>Ecdysozoa</taxon>
        <taxon>Arthropoda</taxon>
        <taxon>Hexapoda</taxon>
        <taxon>Collembola</taxon>
        <taxon>Symphypleona</taxon>
        <taxon>Sminthuridae</taxon>
        <taxon>Allacma</taxon>
    </lineage>
</organism>